<dbReference type="OrthoDB" id="5917712at2759"/>
<evidence type="ECO:0000313" key="3">
    <source>
        <dbReference type="Proteomes" id="UP000055024"/>
    </source>
</evidence>
<reference evidence="1 3" key="1">
    <citation type="submission" date="2015-01" db="EMBL/GenBank/DDBJ databases">
        <title>Evolution of Trichinella species and genotypes.</title>
        <authorList>
            <person name="Korhonen P.K."/>
            <person name="Edoardo P."/>
            <person name="Giuseppe L.R."/>
            <person name="Gasser R.B."/>
        </authorList>
    </citation>
    <scope>NUCLEOTIDE SEQUENCE [LARGE SCALE GENOMIC DNA]</scope>
    <source>
        <strain evidence="1">ISS1029</strain>
    </source>
</reference>
<dbReference type="Proteomes" id="UP000055024">
    <property type="component" value="Unassembled WGS sequence"/>
</dbReference>
<gene>
    <name evidence="1" type="ORF">T11_16360</name>
    <name evidence="2" type="ORF">T11_5489</name>
</gene>
<evidence type="ECO:0000313" key="2">
    <source>
        <dbReference type="EMBL" id="KRY98112.1"/>
    </source>
</evidence>
<sequence>MDTLIQQVLSGNATVSDLRRVNRVYDEKQQRVEQYT</sequence>
<name>A0A0V1GDW1_9BILA</name>
<dbReference type="EMBL" id="JYDP01002819">
    <property type="protein sequence ID" value="KRY96445.1"/>
    <property type="molecule type" value="Genomic_DNA"/>
</dbReference>
<dbReference type="AlphaFoldDB" id="A0A0V1GDW1"/>
<proteinExistence type="predicted"/>
<accession>A0A0V1GDW1</accession>
<protein>
    <submittedName>
        <fullName evidence="1">Uncharacterized protein</fullName>
    </submittedName>
</protein>
<comment type="caution">
    <text evidence="1">The sequence shown here is derived from an EMBL/GenBank/DDBJ whole genome shotgun (WGS) entry which is preliminary data.</text>
</comment>
<dbReference type="EMBL" id="JYDP01001576">
    <property type="protein sequence ID" value="KRY98112.1"/>
    <property type="molecule type" value="Genomic_DNA"/>
</dbReference>
<evidence type="ECO:0000313" key="1">
    <source>
        <dbReference type="EMBL" id="KRY96445.1"/>
    </source>
</evidence>
<keyword evidence="3" id="KW-1185">Reference proteome</keyword>
<organism evidence="1 3">
    <name type="scientific">Trichinella zimbabwensis</name>
    <dbReference type="NCBI Taxonomy" id="268475"/>
    <lineage>
        <taxon>Eukaryota</taxon>
        <taxon>Metazoa</taxon>
        <taxon>Ecdysozoa</taxon>
        <taxon>Nematoda</taxon>
        <taxon>Enoplea</taxon>
        <taxon>Dorylaimia</taxon>
        <taxon>Trichinellida</taxon>
        <taxon>Trichinellidae</taxon>
        <taxon>Trichinella</taxon>
    </lineage>
</organism>
<feature type="non-terminal residue" evidence="1">
    <location>
        <position position="36"/>
    </location>
</feature>